<accession>J3ML20</accession>
<dbReference type="Gramene" id="OB07G21020.1">
    <property type="protein sequence ID" value="OB07G21020.1"/>
    <property type="gene ID" value="OB07G21020"/>
</dbReference>
<name>J3ML20_ORYBR</name>
<feature type="compositionally biased region" description="Pro residues" evidence="6">
    <location>
        <begin position="194"/>
        <end position="206"/>
    </location>
</feature>
<feature type="compositionally biased region" description="Polar residues" evidence="6">
    <location>
        <begin position="219"/>
        <end position="238"/>
    </location>
</feature>
<dbReference type="GO" id="GO:0005634">
    <property type="term" value="C:nucleus"/>
    <property type="evidence" value="ECO:0007669"/>
    <property type="project" value="UniProtKB-SubCell"/>
</dbReference>
<proteinExistence type="predicted"/>
<dbReference type="KEGG" id="obr:102701093"/>
<gene>
    <name evidence="8" type="primary">LOC102701093</name>
</gene>
<dbReference type="PROSITE" id="PS51005">
    <property type="entry name" value="NAC"/>
    <property type="match status" value="1"/>
</dbReference>
<feature type="compositionally biased region" description="Low complexity" evidence="6">
    <location>
        <begin position="158"/>
        <end position="177"/>
    </location>
</feature>
<evidence type="ECO:0000259" key="7">
    <source>
        <dbReference type="PROSITE" id="PS51005"/>
    </source>
</evidence>
<dbReference type="Pfam" id="PF02365">
    <property type="entry name" value="NAM"/>
    <property type="match status" value="1"/>
</dbReference>
<dbReference type="AlphaFoldDB" id="J3ML20"/>
<keyword evidence="2" id="KW-0805">Transcription regulation</keyword>
<dbReference type="InterPro" id="IPR003441">
    <property type="entry name" value="NAC-dom"/>
</dbReference>
<comment type="subcellular location">
    <subcellularLocation>
        <location evidence="1">Nucleus</location>
    </subcellularLocation>
</comment>
<dbReference type="GO" id="GO:0006355">
    <property type="term" value="P:regulation of DNA-templated transcription"/>
    <property type="evidence" value="ECO:0007669"/>
    <property type="project" value="InterPro"/>
</dbReference>
<dbReference type="Proteomes" id="UP000006038">
    <property type="component" value="Chromosome 7"/>
</dbReference>
<keyword evidence="9" id="KW-1185">Reference proteome</keyword>
<organism evidence="8">
    <name type="scientific">Oryza brachyantha</name>
    <name type="common">malo sina</name>
    <dbReference type="NCBI Taxonomy" id="4533"/>
    <lineage>
        <taxon>Eukaryota</taxon>
        <taxon>Viridiplantae</taxon>
        <taxon>Streptophyta</taxon>
        <taxon>Embryophyta</taxon>
        <taxon>Tracheophyta</taxon>
        <taxon>Spermatophyta</taxon>
        <taxon>Magnoliopsida</taxon>
        <taxon>Liliopsida</taxon>
        <taxon>Poales</taxon>
        <taxon>Poaceae</taxon>
        <taxon>BOP clade</taxon>
        <taxon>Oryzoideae</taxon>
        <taxon>Oryzeae</taxon>
        <taxon>Oryzinae</taxon>
        <taxon>Oryza</taxon>
    </lineage>
</organism>
<protein>
    <recommendedName>
        <fullName evidence="7">NAC domain-containing protein</fullName>
    </recommendedName>
</protein>
<dbReference type="Gene3D" id="2.170.150.80">
    <property type="entry name" value="NAC domain"/>
    <property type="match status" value="1"/>
</dbReference>
<dbReference type="SUPFAM" id="SSF101941">
    <property type="entry name" value="NAC domain"/>
    <property type="match status" value="1"/>
</dbReference>
<feature type="domain" description="NAC" evidence="7">
    <location>
        <begin position="1"/>
        <end position="153"/>
    </location>
</feature>
<dbReference type="OrthoDB" id="693762at2759"/>
<evidence type="ECO:0000256" key="4">
    <source>
        <dbReference type="ARBA" id="ARBA00023163"/>
    </source>
</evidence>
<evidence type="ECO:0000256" key="5">
    <source>
        <dbReference type="ARBA" id="ARBA00023242"/>
    </source>
</evidence>
<evidence type="ECO:0000313" key="9">
    <source>
        <dbReference type="Proteomes" id="UP000006038"/>
    </source>
</evidence>
<keyword evidence="3" id="KW-0238">DNA-binding</keyword>
<dbReference type="GO" id="GO:0003677">
    <property type="term" value="F:DNA binding"/>
    <property type="evidence" value="ECO:0007669"/>
    <property type="project" value="UniProtKB-KW"/>
</dbReference>
<evidence type="ECO:0000256" key="1">
    <source>
        <dbReference type="ARBA" id="ARBA00004123"/>
    </source>
</evidence>
<evidence type="ECO:0000256" key="3">
    <source>
        <dbReference type="ARBA" id="ARBA00023125"/>
    </source>
</evidence>
<dbReference type="OMA" id="VAPGWMM"/>
<evidence type="ECO:0000256" key="2">
    <source>
        <dbReference type="ARBA" id="ARBA00023015"/>
    </source>
</evidence>
<keyword evidence="5" id="KW-0539">Nucleus</keyword>
<dbReference type="GeneID" id="102701093"/>
<dbReference type="STRING" id="4533.J3ML20"/>
<dbReference type="InterPro" id="IPR036093">
    <property type="entry name" value="NAC_dom_sf"/>
</dbReference>
<reference evidence="8" key="2">
    <citation type="submission" date="2013-04" db="UniProtKB">
        <authorList>
            <consortium name="EnsemblPlants"/>
        </authorList>
    </citation>
    <scope>IDENTIFICATION</scope>
</reference>
<feature type="region of interest" description="Disordered" evidence="6">
    <location>
        <begin position="156"/>
        <end position="238"/>
    </location>
</feature>
<evidence type="ECO:0000313" key="8">
    <source>
        <dbReference type="EnsemblPlants" id="OB07G21020.1"/>
    </source>
</evidence>
<reference evidence="8" key="1">
    <citation type="journal article" date="2013" name="Nat. Commun.">
        <title>Whole-genome sequencing of Oryza brachyantha reveals mechanisms underlying Oryza genome evolution.</title>
        <authorList>
            <person name="Chen J."/>
            <person name="Huang Q."/>
            <person name="Gao D."/>
            <person name="Wang J."/>
            <person name="Lang Y."/>
            <person name="Liu T."/>
            <person name="Li B."/>
            <person name="Bai Z."/>
            <person name="Luis Goicoechea J."/>
            <person name="Liang C."/>
            <person name="Chen C."/>
            <person name="Zhang W."/>
            <person name="Sun S."/>
            <person name="Liao Y."/>
            <person name="Zhang X."/>
            <person name="Yang L."/>
            <person name="Song C."/>
            <person name="Wang M."/>
            <person name="Shi J."/>
            <person name="Liu G."/>
            <person name="Liu J."/>
            <person name="Zhou H."/>
            <person name="Zhou W."/>
            <person name="Yu Q."/>
            <person name="An N."/>
            <person name="Chen Y."/>
            <person name="Cai Q."/>
            <person name="Wang B."/>
            <person name="Liu B."/>
            <person name="Min J."/>
            <person name="Huang Y."/>
            <person name="Wu H."/>
            <person name="Li Z."/>
            <person name="Zhang Y."/>
            <person name="Yin Y."/>
            <person name="Song W."/>
            <person name="Jiang J."/>
            <person name="Jackson S.A."/>
            <person name="Wing R.A."/>
            <person name="Wang J."/>
            <person name="Chen M."/>
        </authorList>
    </citation>
    <scope>NUCLEOTIDE SEQUENCE [LARGE SCALE GENOMIC DNA]</scope>
    <source>
        <strain evidence="8">cv. IRGC 101232</strain>
    </source>
</reference>
<dbReference type="HOGENOM" id="CLU_101954_0_0_1"/>
<sequence>MAPVPFLPQDSELLDCLLRPKIAGAHIDSRFTELVGYVDDVYALPPDQLAARHEGTPGEGGDRVWYFFAPLGTARGRTVGGDGGKRWCSVGSRKKVEGGGAGAGGWYCQKLRYTEKTASGVVAPGWMMAQYSVAQEKGGEGGAELLLCKIFRSPRAEPGSPSSSKSASASPSASCSGTGSGGRKRKAKGDHLEAPPPSTRTQPFPPNAEALKPEGAAPMNSTANSAGSLLLNTSWHFD</sequence>
<dbReference type="PANTHER" id="PTHR31989">
    <property type="entry name" value="NAC DOMAIN-CONTAINING PROTEIN 82-RELATED"/>
    <property type="match status" value="1"/>
</dbReference>
<keyword evidence="4" id="KW-0804">Transcription</keyword>
<dbReference type="EnsemblPlants" id="OB07G21020.1">
    <property type="protein sequence ID" value="OB07G21020.1"/>
    <property type="gene ID" value="OB07G21020"/>
</dbReference>
<evidence type="ECO:0000256" key="6">
    <source>
        <dbReference type="SAM" id="MobiDB-lite"/>
    </source>
</evidence>